<evidence type="ECO:0000256" key="4">
    <source>
        <dbReference type="ARBA" id="ARBA00022679"/>
    </source>
</evidence>
<feature type="transmembrane region" description="Helical" evidence="12">
    <location>
        <begin position="40"/>
        <end position="60"/>
    </location>
</feature>
<keyword evidence="8 12" id="KW-0333">Golgi apparatus</keyword>
<keyword evidence="7 12" id="KW-1133">Transmembrane helix</keyword>
<dbReference type="GO" id="GO:0010417">
    <property type="term" value="P:glucuronoxylan biosynthetic process"/>
    <property type="evidence" value="ECO:0007669"/>
    <property type="project" value="TreeGrafter"/>
</dbReference>
<feature type="compositionally biased region" description="Polar residues" evidence="13">
    <location>
        <begin position="1"/>
        <end position="11"/>
    </location>
</feature>
<dbReference type="GO" id="GO:0071555">
    <property type="term" value="P:cell wall organization"/>
    <property type="evidence" value="ECO:0007669"/>
    <property type="project" value="UniProtKB-KW"/>
</dbReference>
<comment type="function">
    <text evidence="12">Involved in the synthesis of glucuronoxylan hemicellulose in secondary cell walls.</text>
</comment>
<evidence type="ECO:0000256" key="6">
    <source>
        <dbReference type="ARBA" id="ARBA00022968"/>
    </source>
</evidence>
<dbReference type="Proteomes" id="UP000734854">
    <property type="component" value="Unassembled WGS sequence"/>
</dbReference>
<keyword evidence="4 12" id="KW-0808">Transferase</keyword>
<keyword evidence="15" id="KW-1185">Reference proteome</keyword>
<evidence type="ECO:0000256" key="13">
    <source>
        <dbReference type="SAM" id="MobiDB-lite"/>
    </source>
</evidence>
<dbReference type="AlphaFoldDB" id="A0A8J5G0P5"/>
<dbReference type="FunFam" id="3.90.550.10:FF:000096">
    <property type="entry name" value="Glycosyltransferases"/>
    <property type="match status" value="1"/>
</dbReference>
<evidence type="ECO:0000256" key="10">
    <source>
        <dbReference type="ARBA" id="ARBA00023180"/>
    </source>
</evidence>
<dbReference type="EMBL" id="JACMSC010000013">
    <property type="protein sequence ID" value="KAG6494181.1"/>
    <property type="molecule type" value="Genomic_DNA"/>
</dbReference>
<keyword evidence="6 12" id="KW-0735">Signal-anchor</keyword>
<gene>
    <name evidence="14" type="ORF">ZIOFF_049200</name>
</gene>
<feature type="region of interest" description="Disordered" evidence="13">
    <location>
        <begin position="302"/>
        <end position="323"/>
    </location>
</feature>
<evidence type="ECO:0000313" key="14">
    <source>
        <dbReference type="EMBL" id="KAG6494181.1"/>
    </source>
</evidence>
<keyword evidence="11 12" id="KW-0961">Cell wall biogenesis/degradation</keyword>
<evidence type="ECO:0000256" key="7">
    <source>
        <dbReference type="ARBA" id="ARBA00022989"/>
    </source>
</evidence>
<evidence type="ECO:0000256" key="1">
    <source>
        <dbReference type="ARBA" id="ARBA00004323"/>
    </source>
</evidence>
<evidence type="ECO:0000256" key="2">
    <source>
        <dbReference type="ARBA" id="ARBA00007706"/>
    </source>
</evidence>
<organism evidence="14 15">
    <name type="scientific">Zingiber officinale</name>
    <name type="common">Ginger</name>
    <name type="synonym">Amomum zingiber</name>
    <dbReference type="NCBI Taxonomy" id="94328"/>
    <lineage>
        <taxon>Eukaryota</taxon>
        <taxon>Viridiplantae</taxon>
        <taxon>Streptophyta</taxon>
        <taxon>Embryophyta</taxon>
        <taxon>Tracheophyta</taxon>
        <taxon>Spermatophyta</taxon>
        <taxon>Magnoliopsida</taxon>
        <taxon>Liliopsida</taxon>
        <taxon>Zingiberales</taxon>
        <taxon>Zingiberaceae</taxon>
        <taxon>Zingiber</taxon>
    </lineage>
</organism>
<evidence type="ECO:0000256" key="8">
    <source>
        <dbReference type="ARBA" id="ARBA00023034"/>
    </source>
</evidence>
<reference evidence="14 15" key="1">
    <citation type="submission" date="2020-08" db="EMBL/GenBank/DDBJ databases">
        <title>Plant Genome Project.</title>
        <authorList>
            <person name="Zhang R.-G."/>
        </authorList>
    </citation>
    <scope>NUCLEOTIDE SEQUENCE [LARGE SCALE GENOMIC DNA]</scope>
    <source>
        <tissue evidence="14">Rhizome</tissue>
    </source>
</reference>
<feature type="region of interest" description="Disordered" evidence="13">
    <location>
        <begin position="470"/>
        <end position="518"/>
    </location>
</feature>
<comment type="caution">
    <text evidence="14">The sequence shown here is derived from an EMBL/GenBank/DDBJ whole genome shotgun (WGS) entry which is preliminary data.</text>
</comment>
<dbReference type="OrthoDB" id="675023at2759"/>
<evidence type="ECO:0000256" key="11">
    <source>
        <dbReference type="ARBA" id="ARBA00023316"/>
    </source>
</evidence>
<evidence type="ECO:0000256" key="3">
    <source>
        <dbReference type="ARBA" id="ARBA00022676"/>
    </source>
</evidence>
<evidence type="ECO:0000313" key="15">
    <source>
        <dbReference type="Proteomes" id="UP000734854"/>
    </source>
</evidence>
<comment type="subcellular location">
    <subcellularLocation>
        <location evidence="1 12">Golgi apparatus membrane</location>
        <topology evidence="1 12">Single-pass type II membrane protein</topology>
    </subcellularLocation>
</comment>
<accession>A0A8J5G0P5</accession>
<keyword evidence="5 12" id="KW-0812">Transmembrane</keyword>
<dbReference type="GO" id="GO:0015018">
    <property type="term" value="F:galactosylgalactosylxylosylprotein 3-beta-glucuronosyltransferase activity"/>
    <property type="evidence" value="ECO:0007669"/>
    <property type="project" value="InterPro"/>
</dbReference>
<evidence type="ECO:0000256" key="12">
    <source>
        <dbReference type="RuleBase" id="RU363127"/>
    </source>
</evidence>
<dbReference type="Pfam" id="PF03360">
    <property type="entry name" value="Glyco_transf_43"/>
    <property type="match status" value="1"/>
</dbReference>
<dbReference type="InterPro" id="IPR005027">
    <property type="entry name" value="Glyco_trans_43"/>
</dbReference>
<dbReference type="PANTHER" id="PTHR10896:SF17">
    <property type="entry name" value="BETA-1,4-XYLOSYLTRANSFERASE IRX14H-RELATED"/>
    <property type="match status" value="1"/>
</dbReference>
<keyword evidence="10" id="KW-0325">Glycoprotein</keyword>
<dbReference type="GO" id="GO:0000139">
    <property type="term" value="C:Golgi membrane"/>
    <property type="evidence" value="ECO:0007669"/>
    <property type="project" value="UniProtKB-SubCell"/>
</dbReference>
<feature type="compositionally biased region" description="Basic and acidic residues" evidence="13">
    <location>
        <begin position="306"/>
        <end position="319"/>
    </location>
</feature>
<feature type="compositionally biased region" description="Basic residues" evidence="13">
    <location>
        <begin position="484"/>
        <end position="501"/>
    </location>
</feature>
<evidence type="ECO:0000256" key="9">
    <source>
        <dbReference type="ARBA" id="ARBA00023136"/>
    </source>
</evidence>
<protein>
    <recommendedName>
        <fullName evidence="12">Glycosyltransferases</fullName>
        <ecNumber evidence="12">2.4.-.-</ecNumber>
    </recommendedName>
</protein>
<comment type="similarity">
    <text evidence="2 12">Belongs to the glycosyltransferase 43 family.</text>
</comment>
<feature type="region of interest" description="Disordered" evidence="13">
    <location>
        <begin position="1"/>
        <end position="25"/>
    </location>
</feature>
<keyword evidence="3" id="KW-0328">Glycosyltransferase</keyword>
<dbReference type="GO" id="GO:0042285">
    <property type="term" value="F:xylosyltransferase activity"/>
    <property type="evidence" value="ECO:0007669"/>
    <property type="project" value="TreeGrafter"/>
</dbReference>
<evidence type="ECO:0000256" key="5">
    <source>
        <dbReference type="ARBA" id="ARBA00022692"/>
    </source>
</evidence>
<dbReference type="PANTHER" id="PTHR10896">
    <property type="entry name" value="GALACTOSYLGALACTOSYLXYLOSYLPROTEIN 3-BETA-GLUCURONOSYLTRANSFERASE BETA-1,3-GLUCURONYLTRANSFERASE"/>
    <property type="match status" value="1"/>
</dbReference>
<dbReference type="GO" id="GO:0009834">
    <property type="term" value="P:plant-type secondary cell wall biogenesis"/>
    <property type="evidence" value="ECO:0007669"/>
    <property type="project" value="TreeGrafter"/>
</dbReference>
<sequence>MKQSAVQQSNRRAYPRSSAGDGGGVAAPADGSVFKSPGVIFWPAFHVLCCLVSAAAGFRFSRLLFLLLFSPLAPSSSSSSFPRQHLRLPLVRQQPATALPSLLPPPAVLPPPPPPNSKSLASSRVVVGRHGIRVRPWPHPDPAEVARAHEILARVQQEQRLQYGVKDPRPILVVTPTYARTFQALHLTGLLHSLMLVPHPLTWLVVEAGGLSNETSAILSSSLVPVLQLPFREQMPVVWSDRHRLEARMRLYALRVIRERRLDGIVLFADDSNVHTMELFDEIQKVEWMGAVSVGILAHSAAPETPSRKQQREGDKENSHLPIQGPACNSSGHLIGWHTFNSLPYAKKAAIFVGEGVIVLPSKLEWSGFVINSRLLWKEAEGKPNWVRDLDDVGINGEEIESPLDLLKDATLVEPLGNCGKKVMLWWLRAEARYDSKFPTRWVIDPRLEIIVPAKRTPWPEAPPDLMFQQMADDEEHTREHVSKKSKSSRSKNSYRKKKKREANVNTQVSDLSIADVK</sequence>
<keyword evidence="9 12" id="KW-0472">Membrane</keyword>
<name>A0A8J5G0P5_ZINOF</name>
<proteinExistence type="inferred from homology"/>
<dbReference type="EC" id="2.4.-.-" evidence="12"/>